<dbReference type="Gene3D" id="3.30.710.10">
    <property type="entry name" value="Potassium Channel Kv1.1, Chain A"/>
    <property type="match status" value="1"/>
</dbReference>
<dbReference type="GO" id="GO:0005634">
    <property type="term" value="C:nucleus"/>
    <property type="evidence" value="ECO:0007669"/>
    <property type="project" value="TreeGrafter"/>
</dbReference>
<dbReference type="GO" id="GO:0048666">
    <property type="term" value="P:neuron development"/>
    <property type="evidence" value="ECO:0007669"/>
    <property type="project" value="UniProtKB-ARBA"/>
</dbReference>
<feature type="region of interest" description="Disordered" evidence="3">
    <location>
        <begin position="1"/>
        <end position="67"/>
    </location>
</feature>
<feature type="compositionally biased region" description="Polar residues" evidence="3">
    <location>
        <begin position="360"/>
        <end position="379"/>
    </location>
</feature>
<name>A0A6P6Y352_DERPT</name>
<dbReference type="GO" id="GO:0003006">
    <property type="term" value="P:developmental process involved in reproduction"/>
    <property type="evidence" value="ECO:0007669"/>
    <property type="project" value="UniProtKB-ARBA"/>
</dbReference>
<keyword evidence="2" id="KW-0479">Metal-binding</keyword>
<dbReference type="SUPFAM" id="SSF57667">
    <property type="entry name" value="beta-beta-alpha zinc fingers"/>
    <property type="match status" value="1"/>
</dbReference>
<reference evidence="7" key="1">
    <citation type="submission" date="2025-08" db="UniProtKB">
        <authorList>
            <consortium name="RefSeq"/>
        </authorList>
    </citation>
    <scope>IDENTIFICATION</scope>
    <source>
        <strain evidence="7">Airmid</strain>
    </source>
</reference>
<dbReference type="SMART" id="SM00225">
    <property type="entry name" value="BTB"/>
    <property type="match status" value="1"/>
</dbReference>
<sequence length="593" mass="64182">MSKMNVLYNNNSPSPQPSLLPPPPPPPPSLSLPPPPTSSSHHGGGSGSGSSSSASTTSAQQQQQQQQQYCLKWNNHRNNMVKVFNELLMDENFVDVTLACDDGITIKAHKLILSACSTYFRDLFLNNPCKHPIVILKDIHYEDLQAIISFMYSGEVNVSYQQLGPLLKTAEILKIKGLTDVNEKHGNAFFNNGGQFLSNDISNSTGYPISNGTNIPSPTTTTTTTTGTNEMANFYNRIALESLTNQAINASTGSGNNINDQSNIIDGGNNNNNTEPSNAYLAFMAQRFKKRRRKHKNNNGSALALANVLNNTNGGVGGGGVDAMTAAAFNSLAAAAAAAAAAASSTTGISNSMITSKTNGFGTSPTTNNKRHQSSSNNAKMLMVDNDDDVDDADRGGDDIDDIDDDQQQQHHHHHMLLATNGDTSSNIGDNENGDSMAQDSMMMSMNDSDDEFYPDVKPIVSLDESPSPTNSTMDDNSSFNSSSFAAAVGPILENSLTGSNQSNNSTKVCVCHLCHLTFTAYSSLRRHMTRHYADRERYECDICLKSYSRKDYLKEHKKLKHSDVAKVMSSQRGQKHSNNHHHQQQTAASSVS</sequence>
<keyword evidence="2" id="KW-0862">Zinc</keyword>
<dbReference type="CDD" id="cd18315">
    <property type="entry name" value="BTB_POZ_BAB-like"/>
    <property type="match status" value="1"/>
</dbReference>
<dbReference type="InterPro" id="IPR013087">
    <property type="entry name" value="Znf_C2H2_type"/>
</dbReference>
<dbReference type="OrthoDB" id="9978265at2759"/>
<gene>
    <name evidence="7" type="primary">LOC113793827</name>
</gene>
<evidence type="ECO:0000313" key="6">
    <source>
        <dbReference type="Proteomes" id="UP000515146"/>
    </source>
</evidence>
<dbReference type="AlphaFoldDB" id="A0A6P6Y352"/>
<evidence type="ECO:0000259" key="5">
    <source>
        <dbReference type="PROSITE" id="PS50157"/>
    </source>
</evidence>
<dbReference type="PROSITE" id="PS00028">
    <property type="entry name" value="ZINC_FINGER_C2H2_1"/>
    <property type="match status" value="2"/>
</dbReference>
<dbReference type="RefSeq" id="XP_027199700.1">
    <property type="nucleotide sequence ID" value="XM_027343899.1"/>
</dbReference>
<dbReference type="PANTHER" id="PTHR23110:SF109">
    <property type="entry name" value="FI07618P-RELATED"/>
    <property type="match status" value="1"/>
</dbReference>
<dbReference type="SMART" id="SM00355">
    <property type="entry name" value="ZnF_C2H2"/>
    <property type="match status" value="2"/>
</dbReference>
<evidence type="ECO:0000256" key="3">
    <source>
        <dbReference type="SAM" id="MobiDB-lite"/>
    </source>
</evidence>
<feature type="compositionally biased region" description="Basic residues" evidence="3">
    <location>
        <begin position="574"/>
        <end position="584"/>
    </location>
</feature>
<feature type="domain" description="C2H2-type" evidence="5">
    <location>
        <begin position="510"/>
        <end position="537"/>
    </location>
</feature>
<dbReference type="Pfam" id="PF00651">
    <property type="entry name" value="BTB"/>
    <property type="match status" value="1"/>
</dbReference>
<dbReference type="InterPro" id="IPR011333">
    <property type="entry name" value="SKP1/BTB/POZ_sf"/>
</dbReference>
<dbReference type="OMA" id="ENTTCAM"/>
<dbReference type="PANTHER" id="PTHR23110">
    <property type="entry name" value="BTB DOMAIN TRANSCRIPTION FACTOR"/>
    <property type="match status" value="1"/>
</dbReference>
<accession>A0A6P6Y352</accession>
<keyword evidence="2" id="KW-0863">Zinc-finger</keyword>
<protein>
    <submittedName>
        <fullName evidence="7">Protein abrupt-like</fullName>
    </submittedName>
</protein>
<dbReference type="SUPFAM" id="SSF54695">
    <property type="entry name" value="POZ domain"/>
    <property type="match status" value="1"/>
</dbReference>
<dbReference type="InterPro" id="IPR000210">
    <property type="entry name" value="BTB/POZ_dom"/>
</dbReference>
<dbReference type="PROSITE" id="PS50157">
    <property type="entry name" value="ZINC_FINGER_C2H2_2"/>
    <property type="match status" value="2"/>
</dbReference>
<proteinExistence type="predicted"/>
<feature type="domain" description="BTB" evidence="4">
    <location>
        <begin position="94"/>
        <end position="160"/>
    </location>
</feature>
<dbReference type="Gene3D" id="3.30.160.60">
    <property type="entry name" value="Classic Zinc Finger"/>
    <property type="match status" value="1"/>
</dbReference>
<dbReference type="GO" id="GO:0048513">
    <property type="term" value="P:animal organ development"/>
    <property type="evidence" value="ECO:0007669"/>
    <property type="project" value="UniProtKB-ARBA"/>
</dbReference>
<dbReference type="PROSITE" id="PS50097">
    <property type="entry name" value="BTB"/>
    <property type="match status" value="1"/>
</dbReference>
<dbReference type="KEGG" id="dpte:113793827"/>
<feature type="region of interest" description="Disordered" evidence="3">
    <location>
        <begin position="563"/>
        <end position="593"/>
    </location>
</feature>
<feature type="compositionally biased region" description="Pro residues" evidence="3">
    <location>
        <begin position="14"/>
        <end position="37"/>
    </location>
</feature>
<dbReference type="GO" id="GO:0006357">
    <property type="term" value="P:regulation of transcription by RNA polymerase II"/>
    <property type="evidence" value="ECO:0007669"/>
    <property type="project" value="TreeGrafter"/>
</dbReference>
<keyword evidence="6" id="KW-1185">Reference proteome</keyword>
<evidence type="ECO:0000313" key="7">
    <source>
        <dbReference type="RefSeq" id="XP_027199700.1"/>
    </source>
</evidence>
<feature type="region of interest" description="Disordered" evidence="3">
    <location>
        <begin position="360"/>
        <end position="413"/>
    </location>
</feature>
<dbReference type="Pfam" id="PF13912">
    <property type="entry name" value="zf-C2H2_6"/>
    <property type="match status" value="1"/>
</dbReference>
<evidence type="ECO:0000256" key="2">
    <source>
        <dbReference type="PROSITE-ProRule" id="PRU00042"/>
    </source>
</evidence>
<dbReference type="InParanoid" id="A0A6P6Y352"/>
<evidence type="ECO:0000259" key="4">
    <source>
        <dbReference type="PROSITE" id="PS50097"/>
    </source>
</evidence>
<dbReference type="GO" id="GO:0008270">
    <property type="term" value="F:zinc ion binding"/>
    <property type="evidence" value="ECO:0007669"/>
    <property type="project" value="UniProtKB-KW"/>
</dbReference>
<dbReference type="Proteomes" id="UP000515146">
    <property type="component" value="Unplaced"/>
</dbReference>
<feature type="compositionally biased region" description="Low complexity" evidence="3">
    <location>
        <begin position="49"/>
        <end position="67"/>
    </location>
</feature>
<dbReference type="InterPro" id="IPR036236">
    <property type="entry name" value="Znf_C2H2_sf"/>
</dbReference>
<dbReference type="InterPro" id="IPR051095">
    <property type="entry name" value="Dros_DevTransReg"/>
</dbReference>
<feature type="domain" description="C2H2-type" evidence="5">
    <location>
        <begin position="539"/>
        <end position="567"/>
    </location>
</feature>
<evidence type="ECO:0000256" key="1">
    <source>
        <dbReference type="ARBA" id="ARBA00023242"/>
    </source>
</evidence>
<organism evidence="6 7">
    <name type="scientific">Dermatophagoides pteronyssinus</name>
    <name type="common">European house dust mite</name>
    <dbReference type="NCBI Taxonomy" id="6956"/>
    <lineage>
        <taxon>Eukaryota</taxon>
        <taxon>Metazoa</taxon>
        <taxon>Ecdysozoa</taxon>
        <taxon>Arthropoda</taxon>
        <taxon>Chelicerata</taxon>
        <taxon>Arachnida</taxon>
        <taxon>Acari</taxon>
        <taxon>Acariformes</taxon>
        <taxon>Sarcoptiformes</taxon>
        <taxon>Astigmata</taxon>
        <taxon>Psoroptidia</taxon>
        <taxon>Analgoidea</taxon>
        <taxon>Pyroglyphidae</taxon>
        <taxon>Dermatophagoidinae</taxon>
        <taxon>Dermatophagoides</taxon>
    </lineage>
</organism>
<dbReference type="Pfam" id="PF00096">
    <property type="entry name" value="zf-C2H2"/>
    <property type="match status" value="1"/>
</dbReference>
<keyword evidence="1" id="KW-0539">Nucleus</keyword>